<evidence type="ECO:0000313" key="2">
    <source>
        <dbReference type="Proteomes" id="UP000427769"/>
    </source>
</evidence>
<accession>A0A5K7YZT8</accession>
<dbReference type="Proteomes" id="UP000427769">
    <property type="component" value="Chromosome"/>
</dbReference>
<keyword evidence="2" id="KW-1185">Reference proteome</keyword>
<organism evidence="1 2">
    <name type="scientific">Desulfosarcina widdelii</name>
    <dbReference type="NCBI Taxonomy" id="947919"/>
    <lineage>
        <taxon>Bacteria</taxon>
        <taxon>Pseudomonadati</taxon>
        <taxon>Thermodesulfobacteriota</taxon>
        <taxon>Desulfobacteria</taxon>
        <taxon>Desulfobacterales</taxon>
        <taxon>Desulfosarcinaceae</taxon>
        <taxon>Desulfosarcina</taxon>
    </lineage>
</organism>
<dbReference type="AlphaFoldDB" id="A0A5K7YZT8"/>
<reference evidence="1 2" key="1">
    <citation type="submission" date="2019-11" db="EMBL/GenBank/DDBJ databases">
        <title>Comparative genomics of hydrocarbon-degrading Desulfosarcina strains.</title>
        <authorList>
            <person name="Watanabe M."/>
            <person name="Kojima H."/>
            <person name="Fukui M."/>
        </authorList>
    </citation>
    <scope>NUCLEOTIDE SEQUENCE [LARGE SCALE GENOMIC DNA]</scope>
    <source>
        <strain evidence="1 2">PP31</strain>
    </source>
</reference>
<dbReference type="RefSeq" id="WP_155302552.1">
    <property type="nucleotide sequence ID" value="NZ_AP021875.1"/>
</dbReference>
<name>A0A5K7YZT8_9BACT</name>
<sequence>MNELQENRSNIVHLQIPCSYCGTIIMEIDCDPDANAVGILTCPECGDTRTFDVTDMLAMAEIAG</sequence>
<proteinExistence type="predicted"/>
<evidence type="ECO:0000313" key="1">
    <source>
        <dbReference type="EMBL" id="BBO73443.1"/>
    </source>
</evidence>
<protein>
    <submittedName>
        <fullName evidence="1">Uncharacterized protein</fullName>
    </submittedName>
</protein>
<dbReference type="EMBL" id="AP021875">
    <property type="protein sequence ID" value="BBO73443.1"/>
    <property type="molecule type" value="Genomic_DNA"/>
</dbReference>
<gene>
    <name evidence="1" type="ORF">DSCW_08600</name>
</gene>
<dbReference type="KEGG" id="dwd:DSCW_08600"/>